<dbReference type="Proteomes" id="UP000092154">
    <property type="component" value="Unassembled WGS sequence"/>
</dbReference>
<feature type="transmembrane region" description="Helical" evidence="1">
    <location>
        <begin position="15"/>
        <end position="37"/>
    </location>
</feature>
<evidence type="ECO:0000313" key="3">
    <source>
        <dbReference type="Proteomes" id="UP000092154"/>
    </source>
</evidence>
<proteinExistence type="predicted"/>
<organism evidence="2 3">
    <name type="scientific">Rhizopogon vinicolor AM-OR11-026</name>
    <dbReference type="NCBI Taxonomy" id="1314800"/>
    <lineage>
        <taxon>Eukaryota</taxon>
        <taxon>Fungi</taxon>
        <taxon>Dikarya</taxon>
        <taxon>Basidiomycota</taxon>
        <taxon>Agaricomycotina</taxon>
        <taxon>Agaricomycetes</taxon>
        <taxon>Agaricomycetidae</taxon>
        <taxon>Boletales</taxon>
        <taxon>Suillineae</taxon>
        <taxon>Rhizopogonaceae</taxon>
        <taxon>Rhizopogon</taxon>
    </lineage>
</organism>
<dbReference type="EMBL" id="KV448169">
    <property type="protein sequence ID" value="OAX41893.1"/>
    <property type="molecule type" value="Genomic_DNA"/>
</dbReference>
<keyword evidence="1" id="KW-1133">Transmembrane helix</keyword>
<protein>
    <submittedName>
        <fullName evidence="2">Uncharacterized protein</fullName>
    </submittedName>
</protein>
<keyword evidence="1" id="KW-0472">Membrane</keyword>
<evidence type="ECO:0000313" key="2">
    <source>
        <dbReference type="EMBL" id="OAX41893.1"/>
    </source>
</evidence>
<dbReference type="InParanoid" id="A0A1B7NAI7"/>
<keyword evidence="3" id="KW-1185">Reference proteome</keyword>
<feature type="transmembrane region" description="Helical" evidence="1">
    <location>
        <begin position="49"/>
        <end position="70"/>
    </location>
</feature>
<keyword evidence="1" id="KW-0812">Transmembrane</keyword>
<reference evidence="2 3" key="1">
    <citation type="submission" date="2016-06" db="EMBL/GenBank/DDBJ databases">
        <title>Comparative genomics of the ectomycorrhizal sister species Rhizopogon vinicolor and Rhizopogon vesiculosus (Basidiomycota: Boletales) reveals a divergence of the mating type B locus.</title>
        <authorList>
            <consortium name="DOE Joint Genome Institute"/>
            <person name="Mujic A.B."/>
            <person name="Kuo A."/>
            <person name="Tritt A."/>
            <person name="Lipzen A."/>
            <person name="Chen C."/>
            <person name="Johnson J."/>
            <person name="Sharma A."/>
            <person name="Barry K."/>
            <person name="Grigoriev I.V."/>
            <person name="Spatafora J.W."/>
        </authorList>
    </citation>
    <scope>NUCLEOTIDE SEQUENCE [LARGE SCALE GENOMIC DNA]</scope>
    <source>
        <strain evidence="2 3">AM-OR11-026</strain>
    </source>
</reference>
<dbReference type="AlphaFoldDB" id="A0A1B7NAI7"/>
<gene>
    <name evidence="2" type="ORF">K503DRAFT_767290</name>
</gene>
<evidence type="ECO:0000256" key="1">
    <source>
        <dbReference type="SAM" id="Phobius"/>
    </source>
</evidence>
<accession>A0A1B7NAI7</accession>
<name>A0A1B7NAI7_9AGAM</name>
<sequence length="80" mass="8911">MARPLVLCGPSSGSLWPILWSPLVISLEFLILFWFLVPPLVACSLLSNSYYPICPLLSFSFTPSFLVVVYTSSRTCILIL</sequence>